<dbReference type="EMBL" id="LNGD01000080">
    <property type="protein sequence ID" value="KYC50483.1"/>
    <property type="molecule type" value="Genomic_DNA"/>
</dbReference>
<accession>A0A150IZR1</accession>
<dbReference type="NCBIfam" id="TIGR00451">
    <property type="entry name" value="unchar_dom_2"/>
    <property type="match status" value="1"/>
</dbReference>
<feature type="domain" description="PUA" evidence="1">
    <location>
        <begin position="83"/>
        <end position="158"/>
    </location>
</feature>
<name>A0A150IZR1_9EURY</name>
<dbReference type="InterPro" id="IPR002478">
    <property type="entry name" value="PUA"/>
</dbReference>
<dbReference type="InterPro" id="IPR016437">
    <property type="entry name" value="MCT-1/Tma20"/>
</dbReference>
<evidence type="ECO:0000259" key="1">
    <source>
        <dbReference type="SMART" id="SM00359"/>
    </source>
</evidence>
<dbReference type="PIRSF" id="PIRSF005067">
    <property type="entry name" value="Tma_RNA-bind_prd"/>
    <property type="match status" value="1"/>
</dbReference>
<dbReference type="Proteomes" id="UP000075578">
    <property type="component" value="Unassembled WGS sequence"/>
</dbReference>
<dbReference type="AlphaFoldDB" id="A0A150IZR1"/>
<dbReference type="CDD" id="cd21154">
    <property type="entry name" value="PUA_MJ1432-like"/>
    <property type="match status" value="1"/>
</dbReference>
<dbReference type="PANTHER" id="PTHR22798:SF0">
    <property type="entry name" value="MALIGNANT T-CELL-AMPLIFIED SEQUENCE 1"/>
    <property type="match status" value="1"/>
</dbReference>
<dbReference type="GO" id="GO:0003723">
    <property type="term" value="F:RNA binding"/>
    <property type="evidence" value="ECO:0007669"/>
    <property type="project" value="InterPro"/>
</dbReference>
<dbReference type="PROSITE" id="PS50890">
    <property type="entry name" value="PUA"/>
    <property type="match status" value="1"/>
</dbReference>
<reference evidence="2 3" key="1">
    <citation type="journal article" date="2016" name="ISME J.">
        <title>Chasing the elusive Euryarchaeota class WSA2: genomes reveal a uniquely fastidious methyl-reducing methanogen.</title>
        <authorList>
            <person name="Nobu M.K."/>
            <person name="Narihiro T."/>
            <person name="Kuroda K."/>
            <person name="Mei R."/>
            <person name="Liu W.T."/>
        </authorList>
    </citation>
    <scope>NUCLEOTIDE SEQUENCE [LARGE SCALE GENOMIC DNA]</scope>
    <source>
        <strain evidence="2">U1lsi0528_Bin089</strain>
    </source>
</reference>
<dbReference type="Gene3D" id="2.30.130.10">
    <property type="entry name" value="PUA domain"/>
    <property type="match status" value="1"/>
</dbReference>
<dbReference type="NCBIfam" id="TIGR03684">
    <property type="entry name" value="arCOG00985"/>
    <property type="match status" value="1"/>
</dbReference>
<sequence length="165" mass="18220">MKKKSLHDMKKGEIKEILNSINNLFGENTFKEINSKSSFKVANMEDGVDIVYVNDTSSFLKIGNNFIPSLKLLISLPKDKIPSKVVIDMGAVPFISKGADVMRPGIKEVDAGIEKDDAVIILDEKHGKPIAVGIAMFSSSDILSMKEGKVIKNIHYVGDKIWQDI</sequence>
<dbReference type="SUPFAM" id="SSF88697">
    <property type="entry name" value="PUA domain-like"/>
    <property type="match status" value="1"/>
</dbReference>
<dbReference type="InterPro" id="IPR015947">
    <property type="entry name" value="PUA-like_sf"/>
</dbReference>
<dbReference type="PANTHER" id="PTHR22798">
    <property type="entry name" value="MCT-1 PROTEIN"/>
    <property type="match status" value="1"/>
</dbReference>
<proteinExistence type="predicted"/>
<dbReference type="SMART" id="SM00359">
    <property type="entry name" value="PUA"/>
    <property type="match status" value="1"/>
</dbReference>
<dbReference type="InterPro" id="IPR004521">
    <property type="entry name" value="Uncharacterised_CHP00451"/>
</dbReference>
<protein>
    <submittedName>
        <fullName evidence="2">H/ACA RNA-protein complex component Cbf5p</fullName>
    </submittedName>
</protein>
<organism evidence="2 3">
    <name type="scientific">Candidatus Methanofastidiosum methylothiophilum</name>
    <dbReference type="NCBI Taxonomy" id="1705564"/>
    <lineage>
        <taxon>Archaea</taxon>
        <taxon>Methanobacteriati</taxon>
        <taxon>Methanobacteriota</taxon>
        <taxon>Stenosarchaea group</taxon>
        <taxon>Candidatus Methanofastidiosia</taxon>
        <taxon>Candidatus Methanofastidiosales</taxon>
        <taxon>Candidatus Methanofastidiosaceae</taxon>
        <taxon>Candidatus Methanofastidiosum</taxon>
    </lineage>
</organism>
<dbReference type="InterPro" id="IPR022430">
    <property type="entry name" value="CHP03684"/>
</dbReference>
<gene>
    <name evidence="2" type="ORF">AMQ74_01252</name>
</gene>
<evidence type="ECO:0000313" key="2">
    <source>
        <dbReference type="EMBL" id="KYC50483.1"/>
    </source>
</evidence>
<comment type="caution">
    <text evidence="2">The sequence shown here is derived from an EMBL/GenBank/DDBJ whole genome shotgun (WGS) entry which is preliminary data.</text>
</comment>
<dbReference type="InterPro" id="IPR036974">
    <property type="entry name" value="PUA_sf"/>
</dbReference>
<evidence type="ECO:0000313" key="3">
    <source>
        <dbReference type="Proteomes" id="UP000075578"/>
    </source>
</evidence>
<dbReference type="Gene3D" id="3.10.450.120">
    <property type="entry name" value="Pre-PUA domain, domain 1"/>
    <property type="match status" value="1"/>
</dbReference>
<dbReference type="Pfam" id="PF01472">
    <property type="entry name" value="PUA"/>
    <property type="match status" value="1"/>
</dbReference>
<dbReference type="GO" id="GO:0001731">
    <property type="term" value="P:formation of translation preinitiation complex"/>
    <property type="evidence" value="ECO:0007669"/>
    <property type="project" value="TreeGrafter"/>
</dbReference>